<keyword evidence="2" id="KW-0482">Metalloprotease</keyword>
<dbReference type="EMBL" id="JAMXLR010000092">
    <property type="protein sequence ID" value="MCO6047614.1"/>
    <property type="molecule type" value="Genomic_DNA"/>
</dbReference>
<dbReference type="GO" id="GO:0008237">
    <property type="term" value="F:metallopeptidase activity"/>
    <property type="evidence" value="ECO:0007669"/>
    <property type="project" value="UniProtKB-KW"/>
</dbReference>
<dbReference type="RefSeq" id="WP_252855724.1">
    <property type="nucleotide sequence ID" value="NZ_JAMXLR010000092.1"/>
</dbReference>
<proteinExistence type="predicted"/>
<feature type="transmembrane region" description="Helical" evidence="1">
    <location>
        <begin position="148"/>
        <end position="170"/>
    </location>
</feature>
<name>A0A9X2FI82_9BACT</name>
<dbReference type="Proteomes" id="UP001155241">
    <property type="component" value="Unassembled WGS sequence"/>
</dbReference>
<keyword evidence="1" id="KW-0812">Transmembrane</keyword>
<comment type="caution">
    <text evidence="2">The sequence shown here is derived from an EMBL/GenBank/DDBJ whole genome shotgun (WGS) entry which is preliminary data.</text>
</comment>
<feature type="transmembrane region" description="Helical" evidence="1">
    <location>
        <begin position="232"/>
        <end position="256"/>
    </location>
</feature>
<feature type="transmembrane region" description="Helical" evidence="1">
    <location>
        <begin position="86"/>
        <end position="107"/>
    </location>
</feature>
<protein>
    <submittedName>
        <fullName evidence="2">PrsW family intramembrane metalloprotease</fullName>
    </submittedName>
</protein>
<reference evidence="2" key="1">
    <citation type="submission" date="2022-06" db="EMBL/GenBank/DDBJ databases">
        <title>Aeoliella straminimaris, a novel planctomycete from sediments.</title>
        <authorList>
            <person name="Vitorino I.R."/>
            <person name="Lage O.M."/>
        </authorList>
    </citation>
    <scope>NUCLEOTIDE SEQUENCE</scope>
    <source>
        <strain evidence="2">ICT_H6.2</strain>
    </source>
</reference>
<dbReference type="Pfam" id="PF13367">
    <property type="entry name" value="PrsW-protease"/>
    <property type="match status" value="1"/>
</dbReference>
<organism evidence="2 3">
    <name type="scientific">Aeoliella straminimaris</name>
    <dbReference type="NCBI Taxonomy" id="2954799"/>
    <lineage>
        <taxon>Bacteria</taxon>
        <taxon>Pseudomonadati</taxon>
        <taxon>Planctomycetota</taxon>
        <taxon>Planctomycetia</taxon>
        <taxon>Pirellulales</taxon>
        <taxon>Lacipirellulaceae</taxon>
        <taxon>Aeoliella</taxon>
    </lineage>
</organism>
<feature type="transmembrane region" description="Helical" evidence="1">
    <location>
        <begin position="190"/>
        <end position="211"/>
    </location>
</feature>
<keyword evidence="1" id="KW-0472">Membrane</keyword>
<sequence length="261" mass="28787">MLSNDPSIENEPQFLADSFAVDQSEEKAKALIGREAARATDHDKVDHVVWDEPTLASDLAGEPDSSQLTYRRWLEKNITATSWPKSWLVTFAVAAAAGPFAVIGALFTQPEAGVVTSGGLVAVCILGPLTEEIMKIAIALWVVEKRPFWFKSIFQILLCALAGGILFGVIENLIYLNVYIPHAGPSLARWRWTVCVGLHMNCSFIAGVGLARIWDNAIRQRHPPIMGLGMPWFFIAVVGHGLYNFAVTMAEMFGWLKFDQV</sequence>
<keyword evidence="2" id="KW-0645">Protease</keyword>
<evidence type="ECO:0000313" key="3">
    <source>
        <dbReference type="Proteomes" id="UP001155241"/>
    </source>
</evidence>
<evidence type="ECO:0000313" key="2">
    <source>
        <dbReference type="EMBL" id="MCO6047614.1"/>
    </source>
</evidence>
<dbReference type="InterPro" id="IPR026898">
    <property type="entry name" value="PrsW"/>
</dbReference>
<gene>
    <name evidence="2" type="ORF">NG895_27225</name>
</gene>
<keyword evidence="1" id="KW-1133">Transmembrane helix</keyword>
<keyword evidence="2" id="KW-0378">Hydrolase</keyword>
<dbReference type="AlphaFoldDB" id="A0A9X2FI82"/>
<keyword evidence="3" id="KW-1185">Reference proteome</keyword>
<evidence type="ECO:0000256" key="1">
    <source>
        <dbReference type="SAM" id="Phobius"/>
    </source>
</evidence>
<accession>A0A9X2FI82</accession>
<feature type="transmembrane region" description="Helical" evidence="1">
    <location>
        <begin position="119"/>
        <end position="141"/>
    </location>
</feature>